<keyword evidence="4" id="KW-1185">Reference proteome</keyword>
<feature type="domain" description="GH16" evidence="2">
    <location>
        <begin position="100"/>
        <end position="344"/>
    </location>
</feature>
<reference evidence="4" key="1">
    <citation type="journal article" date="2019" name="Int. J. Syst. Evol. Microbiol.">
        <title>The Global Catalogue of Microorganisms (GCM) 10K type strain sequencing project: providing services to taxonomists for standard genome sequencing and annotation.</title>
        <authorList>
            <consortium name="The Broad Institute Genomics Platform"/>
            <consortium name="The Broad Institute Genome Sequencing Center for Infectious Disease"/>
            <person name="Wu L."/>
            <person name="Ma J."/>
        </authorList>
    </citation>
    <scope>NUCLEOTIDE SEQUENCE [LARGE SCALE GENOMIC DNA]</scope>
    <source>
        <strain evidence="4">JCM 17111</strain>
    </source>
</reference>
<dbReference type="EMBL" id="BAABCY010000036">
    <property type="protein sequence ID" value="GAA3566550.1"/>
    <property type="molecule type" value="Genomic_DNA"/>
</dbReference>
<evidence type="ECO:0000313" key="3">
    <source>
        <dbReference type="EMBL" id="GAA3566550.1"/>
    </source>
</evidence>
<organism evidence="3 4">
    <name type="scientific">Snuella lapsa</name>
    <dbReference type="NCBI Taxonomy" id="870481"/>
    <lineage>
        <taxon>Bacteria</taxon>
        <taxon>Pseudomonadati</taxon>
        <taxon>Bacteroidota</taxon>
        <taxon>Flavobacteriia</taxon>
        <taxon>Flavobacteriales</taxon>
        <taxon>Flavobacteriaceae</taxon>
        <taxon>Snuella</taxon>
    </lineage>
</organism>
<dbReference type="CDD" id="cd08023">
    <property type="entry name" value="GH16_laminarinase_like"/>
    <property type="match status" value="1"/>
</dbReference>
<dbReference type="PANTHER" id="PTHR10963:SF55">
    <property type="entry name" value="GLYCOSIDE HYDROLASE FAMILY 16 PROTEIN"/>
    <property type="match status" value="1"/>
</dbReference>
<dbReference type="InterPro" id="IPR000757">
    <property type="entry name" value="Beta-glucanase-like"/>
</dbReference>
<evidence type="ECO:0000256" key="1">
    <source>
        <dbReference type="ARBA" id="ARBA00006865"/>
    </source>
</evidence>
<accession>A0ABP6XFU6</accession>
<sequence>MISPETEEAIIPSNLSLTIGVLGLDSENPNGDGSGTITCKATAVNAVTYGFKIENEAEVKNTNGVLDHTFSREGTNNYLVTVFAYSSTGHTISLFKTITVYVGEKPLQLVWSDEFDIDGEPDDSKWGYDLGNGCPDLCGWGNGEKQYYTNRPENVKVEDGILKITAKKVAYQGFDYTSARLLTKDKYEFTYGKVEVKAKLPSGSGTWPAIWMLGANIDTVGWPACGEIDIMEHWGHNPKIVSSATHTPACSGGCAGTKVGETTVNDFSNEFHVYGLEWTEDALHFSLDGTILYTYKPDVKDSNNWPYTKPQFLILNIAMGGNWFTIDENFTESTMEIDYIKIYQ</sequence>
<comment type="similarity">
    <text evidence="1">Belongs to the glycosyl hydrolase 16 family.</text>
</comment>
<gene>
    <name evidence="3" type="ORF">GCM10022395_16100</name>
</gene>
<dbReference type="InterPro" id="IPR050546">
    <property type="entry name" value="Glycosyl_Hydrlase_16"/>
</dbReference>
<proteinExistence type="inferred from homology"/>
<dbReference type="Pfam" id="PF00722">
    <property type="entry name" value="Glyco_hydro_16"/>
    <property type="match status" value="1"/>
</dbReference>
<dbReference type="Gene3D" id="2.60.120.200">
    <property type="match status" value="1"/>
</dbReference>
<dbReference type="PROSITE" id="PS51762">
    <property type="entry name" value="GH16_2"/>
    <property type="match status" value="1"/>
</dbReference>
<dbReference type="SUPFAM" id="SSF49899">
    <property type="entry name" value="Concanavalin A-like lectins/glucanases"/>
    <property type="match status" value="1"/>
</dbReference>
<name>A0ABP6XFU6_9FLAO</name>
<evidence type="ECO:0000259" key="2">
    <source>
        <dbReference type="PROSITE" id="PS51762"/>
    </source>
</evidence>
<evidence type="ECO:0000313" key="4">
    <source>
        <dbReference type="Proteomes" id="UP001500954"/>
    </source>
</evidence>
<dbReference type="PANTHER" id="PTHR10963">
    <property type="entry name" value="GLYCOSYL HYDROLASE-RELATED"/>
    <property type="match status" value="1"/>
</dbReference>
<dbReference type="InterPro" id="IPR013320">
    <property type="entry name" value="ConA-like_dom_sf"/>
</dbReference>
<dbReference type="Proteomes" id="UP001500954">
    <property type="component" value="Unassembled WGS sequence"/>
</dbReference>
<comment type="caution">
    <text evidence="3">The sequence shown here is derived from an EMBL/GenBank/DDBJ whole genome shotgun (WGS) entry which is preliminary data.</text>
</comment>
<protein>
    <recommendedName>
        <fullName evidence="2">GH16 domain-containing protein</fullName>
    </recommendedName>
</protein>